<sequence>MTEDFLQILELKSFFNIWYWLFLAFIWSRATYFTLGVPLHDARLGHEREGVYMHDFEELMRINTGHTVEAFDQYGVAVMAVIAFLLASAATLGFGFRMEIMQAIFLLMAPLTGATLFSVRFAYRIQAEKITGQSLYTAYVVHRRIKQIFGMLSMIVTSVWAGIRIFYFS</sequence>
<dbReference type="EMBL" id="MDGM01000012">
    <property type="protein sequence ID" value="PIB24760.1"/>
    <property type="molecule type" value="Genomic_DNA"/>
</dbReference>
<gene>
    <name evidence="2" type="ORF">BFP76_06170</name>
</gene>
<proteinExistence type="predicted"/>
<evidence type="ECO:0000256" key="1">
    <source>
        <dbReference type="SAM" id="Phobius"/>
    </source>
</evidence>
<accession>A0A2G5K7C6</accession>
<dbReference type="Proteomes" id="UP000231516">
    <property type="component" value="Unassembled WGS sequence"/>
</dbReference>
<reference evidence="2 3" key="1">
    <citation type="submission" date="2016-08" db="EMBL/GenBank/DDBJ databases">
        <title>Draft genome of Amylibacter sp. strain 4G11.</title>
        <authorList>
            <person name="Wong S.-K."/>
            <person name="Hamasaki K."/>
            <person name="Yoshizawa S."/>
        </authorList>
    </citation>
    <scope>NUCLEOTIDE SEQUENCE [LARGE SCALE GENOMIC DNA]</scope>
    <source>
        <strain evidence="2 3">4G11</strain>
    </source>
</reference>
<evidence type="ECO:0000313" key="2">
    <source>
        <dbReference type="EMBL" id="PIB24760.1"/>
    </source>
</evidence>
<dbReference type="OrthoDB" id="7847071at2"/>
<feature type="transmembrane region" description="Helical" evidence="1">
    <location>
        <begin position="17"/>
        <end position="39"/>
    </location>
</feature>
<feature type="transmembrane region" description="Helical" evidence="1">
    <location>
        <begin position="148"/>
        <end position="167"/>
    </location>
</feature>
<dbReference type="AlphaFoldDB" id="A0A2G5K7C6"/>
<dbReference type="RefSeq" id="WP_099593396.1">
    <property type="nucleotide sequence ID" value="NZ_MDGM01000012.1"/>
</dbReference>
<keyword evidence="1" id="KW-1133">Transmembrane helix</keyword>
<evidence type="ECO:0008006" key="4">
    <source>
        <dbReference type="Google" id="ProtNLM"/>
    </source>
</evidence>
<keyword evidence="1" id="KW-0472">Membrane</keyword>
<protein>
    <recommendedName>
        <fullName evidence="4">Component of SufBCD complex</fullName>
    </recommendedName>
</protein>
<evidence type="ECO:0000313" key="3">
    <source>
        <dbReference type="Proteomes" id="UP000231516"/>
    </source>
</evidence>
<comment type="caution">
    <text evidence="2">The sequence shown here is derived from an EMBL/GenBank/DDBJ whole genome shotgun (WGS) entry which is preliminary data.</text>
</comment>
<feature type="transmembrane region" description="Helical" evidence="1">
    <location>
        <begin position="100"/>
        <end position="123"/>
    </location>
</feature>
<keyword evidence="3" id="KW-1185">Reference proteome</keyword>
<feature type="transmembrane region" description="Helical" evidence="1">
    <location>
        <begin position="74"/>
        <end position="94"/>
    </location>
</feature>
<organism evidence="2 3">
    <name type="scientific">Paramylibacter kogurei</name>
    <dbReference type="NCBI Taxonomy" id="1889778"/>
    <lineage>
        <taxon>Bacteria</taxon>
        <taxon>Pseudomonadati</taxon>
        <taxon>Pseudomonadota</taxon>
        <taxon>Alphaproteobacteria</taxon>
        <taxon>Rhodobacterales</taxon>
        <taxon>Paracoccaceae</taxon>
        <taxon>Paramylibacter</taxon>
    </lineage>
</organism>
<name>A0A2G5K7C6_9RHOB</name>
<keyword evidence="1" id="KW-0812">Transmembrane</keyword>